<evidence type="ECO:0000313" key="2">
    <source>
        <dbReference type="Proteomes" id="UP000235965"/>
    </source>
</evidence>
<keyword evidence="2" id="KW-1185">Reference proteome</keyword>
<reference evidence="1 2" key="1">
    <citation type="submission" date="2017-12" db="EMBL/GenBank/DDBJ databases">
        <title>Hemimetabolous genomes reveal molecular basis of termite eusociality.</title>
        <authorList>
            <person name="Harrison M.C."/>
            <person name="Jongepier E."/>
            <person name="Robertson H.M."/>
            <person name="Arning N."/>
            <person name="Bitard-Feildel T."/>
            <person name="Chao H."/>
            <person name="Childers C.P."/>
            <person name="Dinh H."/>
            <person name="Doddapaneni H."/>
            <person name="Dugan S."/>
            <person name="Gowin J."/>
            <person name="Greiner C."/>
            <person name="Han Y."/>
            <person name="Hu H."/>
            <person name="Hughes D.S.T."/>
            <person name="Huylmans A.-K."/>
            <person name="Kemena C."/>
            <person name="Kremer L.P.M."/>
            <person name="Lee S.L."/>
            <person name="Lopez-Ezquerra A."/>
            <person name="Mallet L."/>
            <person name="Monroy-Kuhn J.M."/>
            <person name="Moser A."/>
            <person name="Murali S.C."/>
            <person name="Muzny D.M."/>
            <person name="Otani S."/>
            <person name="Piulachs M.-D."/>
            <person name="Poelchau M."/>
            <person name="Qu J."/>
            <person name="Schaub F."/>
            <person name="Wada-Katsumata A."/>
            <person name="Worley K.C."/>
            <person name="Xie Q."/>
            <person name="Ylla G."/>
            <person name="Poulsen M."/>
            <person name="Gibbs R.A."/>
            <person name="Schal C."/>
            <person name="Richards S."/>
            <person name="Belles X."/>
            <person name="Korb J."/>
            <person name="Bornberg-Bauer E."/>
        </authorList>
    </citation>
    <scope>NUCLEOTIDE SEQUENCE [LARGE SCALE GENOMIC DNA]</scope>
    <source>
        <tissue evidence="1">Whole body</tissue>
    </source>
</reference>
<accession>A0A2J7Q191</accession>
<dbReference type="InParanoid" id="A0A2J7Q191"/>
<dbReference type="Proteomes" id="UP000235965">
    <property type="component" value="Unassembled WGS sequence"/>
</dbReference>
<comment type="caution">
    <text evidence="1">The sequence shown here is derived from an EMBL/GenBank/DDBJ whole genome shotgun (WGS) entry which is preliminary data.</text>
</comment>
<dbReference type="EMBL" id="NEVH01019460">
    <property type="protein sequence ID" value="PNF22350.1"/>
    <property type="molecule type" value="Genomic_DNA"/>
</dbReference>
<evidence type="ECO:0000313" key="1">
    <source>
        <dbReference type="EMBL" id="PNF22350.1"/>
    </source>
</evidence>
<name>A0A2J7Q191_9NEOP</name>
<gene>
    <name evidence="1" type="ORF">B7P43_G18001</name>
</gene>
<protein>
    <submittedName>
        <fullName evidence="1">Uncharacterized protein</fullName>
    </submittedName>
</protein>
<proteinExistence type="predicted"/>
<dbReference type="AlphaFoldDB" id="A0A2J7Q191"/>
<organism evidence="1 2">
    <name type="scientific">Cryptotermes secundus</name>
    <dbReference type="NCBI Taxonomy" id="105785"/>
    <lineage>
        <taxon>Eukaryota</taxon>
        <taxon>Metazoa</taxon>
        <taxon>Ecdysozoa</taxon>
        <taxon>Arthropoda</taxon>
        <taxon>Hexapoda</taxon>
        <taxon>Insecta</taxon>
        <taxon>Pterygota</taxon>
        <taxon>Neoptera</taxon>
        <taxon>Polyneoptera</taxon>
        <taxon>Dictyoptera</taxon>
        <taxon>Blattodea</taxon>
        <taxon>Blattoidea</taxon>
        <taxon>Termitoidae</taxon>
        <taxon>Kalotermitidae</taxon>
        <taxon>Cryptotermitinae</taxon>
        <taxon>Cryptotermes</taxon>
    </lineage>
</organism>
<sequence>MMCYNISFEHANSKTTIRWPGRFLRNIDYKVSQKMAIFKVFAGHGIVRFSEQDDFRKYSNIL</sequence>